<evidence type="ECO:0000256" key="1">
    <source>
        <dbReference type="SAM" id="Phobius"/>
    </source>
</evidence>
<sequence length="50" mass="5994">MRYFRAEEGGVSHFRYLRDNLLLTWMHARLFFGFLLRLPILLARRARGGV</sequence>
<keyword evidence="1" id="KW-0472">Membrane</keyword>
<protein>
    <submittedName>
        <fullName evidence="2">Uncharacterized protein</fullName>
    </submittedName>
</protein>
<dbReference type="EMBL" id="MLJW01000159">
    <property type="protein sequence ID" value="OIQ95807.1"/>
    <property type="molecule type" value="Genomic_DNA"/>
</dbReference>
<gene>
    <name evidence="2" type="ORF">GALL_221490</name>
</gene>
<comment type="caution">
    <text evidence="2">The sequence shown here is derived from an EMBL/GenBank/DDBJ whole genome shotgun (WGS) entry which is preliminary data.</text>
</comment>
<evidence type="ECO:0000313" key="2">
    <source>
        <dbReference type="EMBL" id="OIQ95807.1"/>
    </source>
</evidence>
<proteinExistence type="predicted"/>
<name>A0A1J5RV08_9ZZZZ</name>
<dbReference type="AlphaFoldDB" id="A0A1J5RV08"/>
<reference evidence="2" key="1">
    <citation type="submission" date="2016-10" db="EMBL/GenBank/DDBJ databases">
        <title>Sequence of Gallionella enrichment culture.</title>
        <authorList>
            <person name="Poehlein A."/>
            <person name="Muehling M."/>
            <person name="Daniel R."/>
        </authorList>
    </citation>
    <scope>NUCLEOTIDE SEQUENCE</scope>
</reference>
<keyword evidence="1" id="KW-1133">Transmembrane helix</keyword>
<accession>A0A1J5RV08</accession>
<organism evidence="2">
    <name type="scientific">mine drainage metagenome</name>
    <dbReference type="NCBI Taxonomy" id="410659"/>
    <lineage>
        <taxon>unclassified sequences</taxon>
        <taxon>metagenomes</taxon>
        <taxon>ecological metagenomes</taxon>
    </lineage>
</organism>
<feature type="transmembrane region" description="Helical" evidence="1">
    <location>
        <begin position="22"/>
        <end position="43"/>
    </location>
</feature>
<keyword evidence="1" id="KW-0812">Transmembrane</keyword>